<reference evidence="2 3" key="1">
    <citation type="journal article" date="2006" name="Int. J. Syst. Evol. Microbiol.">
        <title>Haloterrigena longa sp. nov. and Haloterrigena limicola sp. nov., extremely halophilic archaea isolated from a salt lake.</title>
        <authorList>
            <person name="Cui H.L."/>
            <person name="Tohty D."/>
            <person name="Zhou P.J."/>
            <person name="Liu S.J."/>
        </authorList>
    </citation>
    <scope>NUCLEOTIDE SEQUENCE [LARGE SCALE GENOMIC DNA]</scope>
    <source>
        <strain evidence="2 3">ABH32</strain>
    </source>
</reference>
<dbReference type="Gene3D" id="1.10.3210.50">
    <property type="match status" value="1"/>
</dbReference>
<dbReference type="EMBL" id="CP071463">
    <property type="protein sequence ID" value="QSW86860.1"/>
    <property type="molecule type" value="Genomic_DNA"/>
</dbReference>
<sequence length="210" mass="23678">MLEAVRDRARPYFDDASPAHDWHHVQRVETLAETLVDRHPESTDERVVRLAVALHDIGRTREDRGKIDDHASWGAREGGRILRDLGAATETVERVQHCIRAHRYSTATEPATLEAKLVSDADNLDALGAVRIARVFTYGGEIDEPIHDPTRSIEADDTDAGATQYNHFHKKILDLPERMYTDPGRDLAVDRAAFVRQYLDRFDGELSGES</sequence>
<proteinExistence type="predicted"/>
<evidence type="ECO:0000259" key="1">
    <source>
        <dbReference type="SMART" id="SM00471"/>
    </source>
</evidence>
<dbReference type="RefSeq" id="WP_207271948.1">
    <property type="nucleotide sequence ID" value="NZ_CP071463.1"/>
</dbReference>
<dbReference type="InterPro" id="IPR006674">
    <property type="entry name" value="HD_domain"/>
</dbReference>
<dbReference type="AlphaFoldDB" id="A0A8A2UE19"/>
<dbReference type="PANTHER" id="PTHR33594">
    <property type="entry name" value="SUPERFAMILY HYDROLASE, PUTATIVE (AFU_ORTHOLOGUE AFUA_1G03035)-RELATED"/>
    <property type="match status" value="1"/>
</dbReference>
<dbReference type="KEGG" id="hlo:J0X27_08630"/>
<dbReference type="OrthoDB" id="17914at2157"/>
<keyword evidence="3" id="KW-1185">Reference proteome</keyword>
<dbReference type="SMART" id="SM00471">
    <property type="entry name" value="HDc"/>
    <property type="match status" value="1"/>
</dbReference>
<dbReference type="GeneID" id="63183804"/>
<dbReference type="CDD" id="cd00077">
    <property type="entry name" value="HDc"/>
    <property type="match status" value="1"/>
</dbReference>
<dbReference type="SUPFAM" id="SSF109604">
    <property type="entry name" value="HD-domain/PDEase-like"/>
    <property type="match status" value="1"/>
</dbReference>
<dbReference type="Proteomes" id="UP000663191">
    <property type="component" value="Chromosome"/>
</dbReference>
<evidence type="ECO:0000313" key="2">
    <source>
        <dbReference type="EMBL" id="QSW86860.1"/>
    </source>
</evidence>
<dbReference type="InterPro" id="IPR003607">
    <property type="entry name" value="HD/PDEase_dom"/>
</dbReference>
<feature type="domain" description="HD/PDEase" evidence="1">
    <location>
        <begin position="17"/>
        <end position="136"/>
    </location>
</feature>
<dbReference type="Pfam" id="PF01966">
    <property type="entry name" value="HD"/>
    <property type="match status" value="1"/>
</dbReference>
<evidence type="ECO:0000313" key="3">
    <source>
        <dbReference type="Proteomes" id="UP000663191"/>
    </source>
</evidence>
<protein>
    <submittedName>
        <fullName evidence="2">HD domain-containing protein</fullName>
    </submittedName>
</protein>
<dbReference type="PANTHER" id="PTHR33594:SF1">
    <property type="entry name" value="HD_PDEASE DOMAIN-CONTAINING PROTEIN"/>
    <property type="match status" value="1"/>
</dbReference>
<name>A0A8A2UE19_9EURY</name>
<gene>
    <name evidence="2" type="ORF">J0X27_08630</name>
</gene>
<accession>A0A8A2UE19</accession>
<organism evidence="2 3">
    <name type="scientific">Natrinema longum</name>
    <dbReference type="NCBI Taxonomy" id="370324"/>
    <lineage>
        <taxon>Archaea</taxon>
        <taxon>Methanobacteriati</taxon>
        <taxon>Methanobacteriota</taxon>
        <taxon>Stenosarchaea group</taxon>
        <taxon>Halobacteria</taxon>
        <taxon>Halobacteriales</taxon>
        <taxon>Natrialbaceae</taxon>
        <taxon>Natrinema</taxon>
    </lineage>
</organism>